<dbReference type="FunFam" id="2.60.260.20:FF:000002">
    <property type="entry name" value="Dnaj homolog subfamily b member"/>
    <property type="match status" value="1"/>
</dbReference>
<dbReference type="InterPro" id="IPR002939">
    <property type="entry name" value="DnaJ_C"/>
</dbReference>
<protein>
    <submittedName>
        <fullName evidence="3">Putative molecular chaperone ixodes scapularis molecular chaperone</fullName>
    </submittedName>
</protein>
<proteinExistence type="evidence at transcript level"/>
<dbReference type="GO" id="GO:0005829">
    <property type="term" value="C:cytosol"/>
    <property type="evidence" value="ECO:0007669"/>
    <property type="project" value="TreeGrafter"/>
</dbReference>
<accession>A0A023G554</accession>
<dbReference type="PANTHER" id="PTHR24078:SF553">
    <property type="entry name" value="DNAJ HOMOLOG SUBFAMILY B MEMBER 5"/>
    <property type="match status" value="1"/>
</dbReference>
<keyword evidence="1" id="KW-0143">Chaperone</keyword>
<dbReference type="CDD" id="cd10747">
    <property type="entry name" value="DnaJ_C"/>
    <property type="match status" value="1"/>
</dbReference>
<dbReference type="AlphaFoldDB" id="A0A023G554"/>
<dbReference type="InterPro" id="IPR008971">
    <property type="entry name" value="HSP40/DnaJ_pept-bd"/>
</dbReference>
<dbReference type="SUPFAM" id="SSF49493">
    <property type="entry name" value="HSP40/DnaJ peptide-binding domain"/>
    <property type="match status" value="2"/>
</dbReference>
<organism evidence="3">
    <name type="scientific">Amblyomma triste</name>
    <name type="common">Neotropical tick</name>
    <dbReference type="NCBI Taxonomy" id="251400"/>
    <lineage>
        <taxon>Eukaryota</taxon>
        <taxon>Metazoa</taxon>
        <taxon>Ecdysozoa</taxon>
        <taxon>Arthropoda</taxon>
        <taxon>Chelicerata</taxon>
        <taxon>Arachnida</taxon>
        <taxon>Acari</taxon>
        <taxon>Parasitiformes</taxon>
        <taxon>Ixodida</taxon>
        <taxon>Ixodoidea</taxon>
        <taxon>Ixodidae</taxon>
        <taxon>Amblyomminae</taxon>
        <taxon>Amblyomma</taxon>
    </lineage>
</organism>
<dbReference type="GO" id="GO:0006457">
    <property type="term" value="P:protein folding"/>
    <property type="evidence" value="ECO:0007669"/>
    <property type="project" value="InterPro"/>
</dbReference>
<dbReference type="Gene3D" id="2.60.260.20">
    <property type="entry name" value="Urease metallochaperone UreE, N-terminal domain"/>
    <property type="match status" value="2"/>
</dbReference>
<dbReference type="GO" id="GO:0051082">
    <property type="term" value="F:unfolded protein binding"/>
    <property type="evidence" value="ECO:0007669"/>
    <property type="project" value="InterPro"/>
</dbReference>
<dbReference type="PANTHER" id="PTHR24078">
    <property type="entry name" value="DNAJ HOMOLOG SUBFAMILY C MEMBER"/>
    <property type="match status" value="1"/>
</dbReference>
<dbReference type="GO" id="GO:0051087">
    <property type="term" value="F:protein-folding chaperone binding"/>
    <property type="evidence" value="ECO:0007669"/>
    <property type="project" value="TreeGrafter"/>
</dbReference>
<sequence length="209" mass="23473">ERGHLCIVFTTVQTTGLPVPTLFQSGTTTSRTTCNTGVTQELLNPTVECDLYVTIDEVMYGCTKEVWVTRTVMAADGRTPRREEKMLTVNVKPGWKAGTIVVFPREGNQLPDNVLGDVVVTVRDVPHPIFKREGKDVHYMARITHTQIFRGETITVPTLTNERIPVQLNESMKAWPRTVQRIEGKGLPDPLDTTKRGDLLVSFMIYAPY</sequence>
<evidence type="ECO:0000259" key="2">
    <source>
        <dbReference type="Pfam" id="PF01556"/>
    </source>
</evidence>
<evidence type="ECO:0000313" key="3">
    <source>
        <dbReference type="EMBL" id="JAC29381.1"/>
    </source>
</evidence>
<dbReference type="Pfam" id="PF01556">
    <property type="entry name" value="DnaJ_C"/>
    <property type="match status" value="1"/>
</dbReference>
<feature type="non-terminal residue" evidence="3">
    <location>
        <position position="1"/>
    </location>
</feature>
<dbReference type="InterPro" id="IPR051339">
    <property type="entry name" value="DnaJ_subfamily_B"/>
</dbReference>
<feature type="domain" description="Chaperone DnaJ C-terminal" evidence="2">
    <location>
        <begin position="47"/>
        <end position="208"/>
    </location>
</feature>
<dbReference type="EMBL" id="GBBM01006037">
    <property type="protein sequence ID" value="JAC29381.1"/>
    <property type="molecule type" value="mRNA"/>
</dbReference>
<name>A0A023G554_AMBTT</name>
<evidence type="ECO:0000256" key="1">
    <source>
        <dbReference type="ARBA" id="ARBA00023186"/>
    </source>
</evidence>
<reference evidence="3" key="1">
    <citation type="submission" date="2014-03" db="EMBL/GenBank/DDBJ databases">
        <title>The sialotranscriptome of Amblyomma triste, Amblyomma parvum and Amblyomma cajennense ticks, uncovered by 454-based RNA-seq.</title>
        <authorList>
            <person name="Garcia G.R."/>
            <person name="Gardinassi L.G."/>
            <person name="Ribeiro J.M."/>
            <person name="Anatriello E."/>
            <person name="Ferreira B.R."/>
            <person name="Moreira H.N."/>
            <person name="Mafra C."/>
            <person name="Olegario M.M."/>
            <person name="Szabo P.J."/>
            <person name="Miranda-Santos I.K."/>
            <person name="Maruyama S.R."/>
        </authorList>
    </citation>
    <scope>NUCLEOTIDE SEQUENCE</scope>
    <source>
        <strain evidence="3">Mato Grasso do Sul</strain>
        <tissue evidence="3">Salivary glands</tissue>
    </source>
</reference>